<feature type="region of interest" description="Disordered" evidence="1">
    <location>
        <begin position="66"/>
        <end position="97"/>
    </location>
</feature>
<sequence>MPWKRHALARTHQLSARVRELGRGAAERGEDAGDGGARGPAAAHRLRAAAAPADAVLRVQRRDGAALGRLPAAPRRQDGGLHQAHEGGRRRQPLRSADGAALPRALGPRRGAIPAASAAASRLMVHGVGAAVGGESLPRLGMCLAPPHALGCQRRLEMEPWRLSAKPLYKHFYRSFSLRSDMSGTDSPDDLEQREMAVTSGCGMRSAARGRPDAPRSRGSAIRPVGTGFPAKGVATVWAWGVGAGRACWWQQRQGVWAGFGL</sequence>
<reference evidence="2 3" key="1">
    <citation type="submission" date="2018-04" db="EMBL/GenBank/DDBJ databases">
        <authorList>
            <person name="Zhang X."/>
            <person name="Yuan J."/>
            <person name="Li F."/>
            <person name="Xiang J."/>
        </authorList>
    </citation>
    <scope>NUCLEOTIDE SEQUENCE [LARGE SCALE GENOMIC DNA]</scope>
    <source>
        <tissue evidence="2">Muscle</tissue>
    </source>
</reference>
<dbReference type="Proteomes" id="UP000283509">
    <property type="component" value="Unassembled WGS sequence"/>
</dbReference>
<reference evidence="2 3" key="2">
    <citation type="submission" date="2019-01" db="EMBL/GenBank/DDBJ databases">
        <title>The decoding of complex shrimp genome reveals the adaptation for benthos swimmer, frequently molting mechanism and breeding impact on genome.</title>
        <authorList>
            <person name="Sun Y."/>
            <person name="Gao Y."/>
            <person name="Yu Y."/>
        </authorList>
    </citation>
    <scope>NUCLEOTIDE SEQUENCE [LARGE SCALE GENOMIC DNA]</scope>
    <source>
        <tissue evidence="2">Muscle</tissue>
    </source>
</reference>
<feature type="region of interest" description="Disordered" evidence="1">
    <location>
        <begin position="199"/>
        <end position="225"/>
    </location>
</feature>
<dbReference type="AlphaFoldDB" id="A0A3R7M633"/>
<dbReference type="EMBL" id="QCYY01001960">
    <property type="protein sequence ID" value="ROT73961.1"/>
    <property type="molecule type" value="Genomic_DNA"/>
</dbReference>
<evidence type="ECO:0000313" key="3">
    <source>
        <dbReference type="Proteomes" id="UP000283509"/>
    </source>
</evidence>
<organism evidence="2 3">
    <name type="scientific">Penaeus vannamei</name>
    <name type="common">Whiteleg shrimp</name>
    <name type="synonym">Litopenaeus vannamei</name>
    <dbReference type="NCBI Taxonomy" id="6689"/>
    <lineage>
        <taxon>Eukaryota</taxon>
        <taxon>Metazoa</taxon>
        <taxon>Ecdysozoa</taxon>
        <taxon>Arthropoda</taxon>
        <taxon>Crustacea</taxon>
        <taxon>Multicrustacea</taxon>
        <taxon>Malacostraca</taxon>
        <taxon>Eumalacostraca</taxon>
        <taxon>Eucarida</taxon>
        <taxon>Decapoda</taxon>
        <taxon>Dendrobranchiata</taxon>
        <taxon>Penaeoidea</taxon>
        <taxon>Penaeidae</taxon>
        <taxon>Penaeus</taxon>
    </lineage>
</organism>
<comment type="caution">
    <text evidence="2">The sequence shown here is derived from an EMBL/GenBank/DDBJ whole genome shotgun (WGS) entry which is preliminary data.</text>
</comment>
<gene>
    <name evidence="2" type="ORF">C7M84_007572</name>
</gene>
<evidence type="ECO:0000256" key="1">
    <source>
        <dbReference type="SAM" id="MobiDB-lite"/>
    </source>
</evidence>
<keyword evidence="3" id="KW-1185">Reference proteome</keyword>
<protein>
    <submittedName>
        <fullName evidence="2">Uncharacterized protein</fullName>
    </submittedName>
</protein>
<accession>A0A3R7M633</accession>
<proteinExistence type="predicted"/>
<name>A0A3R7M633_PENVA</name>
<evidence type="ECO:0000313" key="2">
    <source>
        <dbReference type="EMBL" id="ROT73961.1"/>
    </source>
</evidence>
<feature type="compositionally biased region" description="Basic and acidic residues" evidence="1">
    <location>
        <begin position="75"/>
        <end position="89"/>
    </location>
</feature>